<keyword evidence="2" id="KW-1185">Reference proteome</keyword>
<reference evidence="1" key="1">
    <citation type="journal article" date="2019" name="bioRxiv">
        <title>The Genome of the Zebra Mussel, Dreissena polymorpha: A Resource for Invasive Species Research.</title>
        <authorList>
            <person name="McCartney M.A."/>
            <person name="Auch B."/>
            <person name="Kono T."/>
            <person name="Mallez S."/>
            <person name="Zhang Y."/>
            <person name="Obille A."/>
            <person name="Becker A."/>
            <person name="Abrahante J.E."/>
            <person name="Garbe J."/>
            <person name="Badalamenti J.P."/>
            <person name="Herman A."/>
            <person name="Mangelson H."/>
            <person name="Liachko I."/>
            <person name="Sullivan S."/>
            <person name="Sone E.D."/>
            <person name="Koren S."/>
            <person name="Silverstein K.A.T."/>
            <person name="Beckman K.B."/>
            <person name="Gohl D.M."/>
        </authorList>
    </citation>
    <scope>NUCLEOTIDE SEQUENCE</scope>
    <source>
        <strain evidence="1">Duluth1</strain>
        <tissue evidence="1">Whole animal</tissue>
    </source>
</reference>
<sequence length="76" mass="8477">MSSSSLGTPFSSSITDAFAHNLQIDNSNVQSFLTKKDILYADLNNFDIIIFTEPWLSSTVVDTDDVIEETIPMEVF</sequence>
<accession>A0A9D4CW21</accession>
<dbReference type="Proteomes" id="UP000828390">
    <property type="component" value="Unassembled WGS sequence"/>
</dbReference>
<gene>
    <name evidence="1" type="ORF">DPMN_040972</name>
</gene>
<dbReference type="EMBL" id="JAIWYP010000011">
    <property type="protein sequence ID" value="KAH3734533.1"/>
    <property type="molecule type" value="Genomic_DNA"/>
</dbReference>
<comment type="caution">
    <text evidence="1">The sequence shown here is derived from an EMBL/GenBank/DDBJ whole genome shotgun (WGS) entry which is preliminary data.</text>
</comment>
<proteinExistence type="predicted"/>
<organism evidence="1 2">
    <name type="scientific">Dreissena polymorpha</name>
    <name type="common">Zebra mussel</name>
    <name type="synonym">Mytilus polymorpha</name>
    <dbReference type="NCBI Taxonomy" id="45954"/>
    <lineage>
        <taxon>Eukaryota</taxon>
        <taxon>Metazoa</taxon>
        <taxon>Spiralia</taxon>
        <taxon>Lophotrochozoa</taxon>
        <taxon>Mollusca</taxon>
        <taxon>Bivalvia</taxon>
        <taxon>Autobranchia</taxon>
        <taxon>Heteroconchia</taxon>
        <taxon>Euheterodonta</taxon>
        <taxon>Imparidentia</taxon>
        <taxon>Neoheterodontei</taxon>
        <taxon>Myida</taxon>
        <taxon>Dreissenoidea</taxon>
        <taxon>Dreissenidae</taxon>
        <taxon>Dreissena</taxon>
    </lineage>
</organism>
<reference evidence="1" key="2">
    <citation type="submission" date="2020-11" db="EMBL/GenBank/DDBJ databases">
        <authorList>
            <person name="McCartney M.A."/>
            <person name="Auch B."/>
            <person name="Kono T."/>
            <person name="Mallez S."/>
            <person name="Becker A."/>
            <person name="Gohl D.M."/>
            <person name="Silverstein K.A.T."/>
            <person name="Koren S."/>
            <person name="Bechman K.B."/>
            <person name="Herman A."/>
            <person name="Abrahante J.E."/>
            <person name="Garbe J."/>
        </authorList>
    </citation>
    <scope>NUCLEOTIDE SEQUENCE</scope>
    <source>
        <strain evidence="1">Duluth1</strain>
        <tissue evidence="1">Whole animal</tissue>
    </source>
</reference>
<dbReference type="AlphaFoldDB" id="A0A9D4CW21"/>
<protein>
    <submittedName>
        <fullName evidence="1">Uncharacterized protein</fullName>
    </submittedName>
</protein>
<name>A0A9D4CW21_DREPO</name>
<evidence type="ECO:0000313" key="2">
    <source>
        <dbReference type="Proteomes" id="UP000828390"/>
    </source>
</evidence>
<evidence type="ECO:0000313" key="1">
    <source>
        <dbReference type="EMBL" id="KAH3734533.1"/>
    </source>
</evidence>